<accession>A0AAV3NMD4</accession>
<protein>
    <submittedName>
        <fullName evidence="1">Uncharacterized protein</fullName>
    </submittedName>
</protein>
<evidence type="ECO:0000313" key="1">
    <source>
        <dbReference type="EMBL" id="GAA0140475.1"/>
    </source>
</evidence>
<proteinExistence type="predicted"/>
<dbReference type="EMBL" id="BAABME010015299">
    <property type="protein sequence ID" value="GAA0140475.1"/>
    <property type="molecule type" value="Genomic_DNA"/>
</dbReference>
<evidence type="ECO:0000313" key="2">
    <source>
        <dbReference type="Proteomes" id="UP001454036"/>
    </source>
</evidence>
<comment type="caution">
    <text evidence="1">The sequence shown here is derived from an EMBL/GenBank/DDBJ whole genome shotgun (WGS) entry which is preliminary data.</text>
</comment>
<dbReference type="AlphaFoldDB" id="A0AAV3NMD4"/>
<gene>
    <name evidence="1" type="ORF">LIER_35245</name>
</gene>
<reference evidence="1 2" key="1">
    <citation type="submission" date="2024-01" db="EMBL/GenBank/DDBJ databases">
        <title>The complete chloroplast genome sequence of Lithospermum erythrorhizon: insights into the phylogenetic relationship among Boraginaceae species and the maternal lineages of purple gromwells.</title>
        <authorList>
            <person name="Okada T."/>
            <person name="Watanabe K."/>
        </authorList>
    </citation>
    <scope>NUCLEOTIDE SEQUENCE [LARGE SCALE GENOMIC DNA]</scope>
</reference>
<name>A0AAV3NMD4_LITER</name>
<dbReference type="Proteomes" id="UP001454036">
    <property type="component" value="Unassembled WGS sequence"/>
</dbReference>
<sequence>MAAFQRQVDARSAKVAGQARRGTNTQLVGLAHFSRDIRGVVMPVKLKLPPFRKFTRKTDPEDHIAEFQSQMSFHQPDNMVYCRAFSSSLAGHDIKMVIRLLEGCIASFKELKNGFTKTYLGRVGHDKDEQSLMTFK</sequence>
<keyword evidence="2" id="KW-1185">Reference proteome</keyword>
<organism evidence="1 2">
    <name type="scientific">Lithospermum erythrorhizon</name>
    <name type="common">Purple gromwell</name>
    <name type="synonym">Lithospermum officinale var. erythrorhizon</name>
    <dbReference type="NCBI Taxonomy" id="34254"/>
    <lineage>
        <taxon>Eukaryota</taxon>
        <taxon>Viridiplantae</taxon>
        <taxon>Streptophyta</taxon>
        <taxon>Embryophyta</taxon>
        <taxon>Tracheophyta</taxon>
        <taxon>Spermatophyta</taxon>
        <taxon>Magnoliopsida</taxon>
        <taxon>eudicotyledons</taxon>
        <taxon>Gunneridae</taxon>
        <taxon>Pentapetalae</taxon>
        <taxon>asterids</taxon>
        <taxon>lamiids</taxon>
        <taxon>Boraginales</taxon>
        <taxon>Boraginaceae</taxon>
        <taxon>Boraginoideae</taxon>
        <taxon>Lithospermeae</taxon>
        <taxon>Lithospermum</taxon>
    </lineage>
</organism>